<dbReference type="AlphaFoldDB" id="A0A819YVG0"/>
<evidence type="ECO:0000313" key="2">
    <source>
        <dbReference type="EMBL" id="CAF4164659.1"/>
    </source>
</evidence>
<comment type="caution">
    <text evidence="2">The sequence shown here is derived from an EMBL/GenBank/DDBJ whole genome shotgun (WGS) entry which is preliminary data.</text>
</comment>
<feature type="non-terminal residue" evidence="2">
    <location>
        <position position="1"/>
    </location>
</feature>
<dbReference type="Proteomes" id="UP000663823">
    <property type="component" value="Unassembled WGS sequence"/>
</dbReference>
<feature type="compositionally biased region" description="Basic and acidic residues" evidence="1">
    <location>
        <begin position="103"/>
        <end position="115"/>
    </location>
</feature>
<evidence type="ECO:0000313" key="3">
    <source>
        <dbReference type="Proteomes" id="UP000663823"/>
    </source>
</evidence>
<proteinExistence type="predicted"/>
<gene>
    <name evidence="2" type="ORF">OTI717_LOCUS36889</name>
</gene>
<reference evidence="2" key="1">
    <citation type="submission" date="2021-02" db="EMBL/GenBank/DDBJ databases">
        <authorList>
            <person name="Nowell W R."/>
        </authorList>
    </citation>
    <scope>NUCLEOTIDE SEQUENCE</scope>
</reference>
<feature type="region of interest" description="Disordered" evidence="1">
    <location>
        <begin position="84"/>
        <end position="115"/>
    </location>
</feature>
<sequence length="115" mass="12920">LDTSDEDGNIDPYIITIVNELFSIDVVPNSSTSNPQKLLQAITDAIQTVFSTPSNETPKQRSKRTVLNRSNGQIITEKIVIEQLEGRKNKQKSKQSGSNSRMTNEKNEKNKEKMV</sequence>
<accession>A0A819YVG0</accession>
<dbReference type="EMBL" id="CAJOAX010016461">
    <property type="protein sequence ID" value="CAF4164659.1"/>
    <property type="molecule type" value="Genomic_DNA"/>
</dbReference>
<evidence type="ECO:0000256" key="1">
    <source>
        <dbReference type="SAM" id="MobiDB-lite"/>
    </source>
</evidence>
<name>A0A819YVG0_9BILA</name>
<protein>
    <submittedName>
        <fullName evidence="2">Uncharacterized protein</fullName>
    </submittedName>
</protein>
<organism evidence="2 3">
    <name type="scientific">Rotaria sordida</name>
    <dbReference type="NCBI Taxonomy" id="392033"/>
    <lineage>
        <taxon>Eukaryota</taxon>
        <taxon>Metazoa</taxon>
        <taxon>Spiralia</taxon>
        <taxon>Gnathifera</taxon>
        <taxon>Rotifera</taxon>
        <taxon>Eurotatoria</taxon>
        <taxon>Bdelloidea</taxon>
        <taxon>Philodinida</taxon>
        <taxon>Philodinidae</taxon>
        <taxon>Rotaria</taxon>
    </lineage>
</organism>